<dbReference type="GO" id="GO:0005524">
    <property type="term" value="F:ATP binding"/>
    <property type="evidence" value="ECO:0007669"/>
    <property type="project" value="InterPro"/>
</dbReference>
<comment type="caution">
    <text evidence="4">The sequence shown here is derived from an EMBL/GenBank/DDBJ whole genome shotgun (WGS) entry which is preliminary data.</text>
</comment>
<evidence type="ECO:0000313" key="4">
    <source>
        <dbReference type="EMBL" id="KAA0023115.1"/>
    </source>
</evidence>
<evidence type="ECO:0000259" key="3">
    <source>
        <dbReference type="Pfam" id="PF17886"/>
    </source>
</evidence>
<feature type="domain" description="ArsA/GET3 Anion-transporting ATPase-like" evidence="2">
    <location>
        <begin position="2"/>
        <end position="305"/>
    </location>
</feature>
<dbReference type="AlphaFoldDB" id="A0A5A7SF02"/>
<dbReference type="CDD" id="cd02035">
    <property type="entry name" value="ArsA"/>
    <property type="match status" value="1"/>
</dbReference>
<reference evidence="4 5" key="1">
    <citation type="submission" date="2019-07" db="EMBL/GenBank/DDBJ databases">
        <title>Rhodococcus cavernicolus sp. nov., isolated from a cave.</title>
        <authorList>
            <person name="Lee S.D."/>
        </authorList>
    </citation>
    <scope>NUCLEOTIDE SEQUENCE [LARGE SCALE GENOMIC DNA]</scope>
    <source>
        <strain evidence="4 5">C1-24</strain>
    </source>
</reference>
<dbReference type="InterPro" id="IPR025723">
    <property type="entry name" value="ArsA/GET3_ATPase-like"/>
</dbReference>
<dbReference type="Pfam" id="PF17886">
    <property type="entry name" value="ArsA_HSP20"/>
    <property type="match status" value="1"/>
</dbReference>
<evidence type="ECO:0000313" key="5">
    <source>
        <dbReference type="Proteomes" id="UP000322244"/>
    </source>
</evidence>
<comment type="similarity">
    <text evidence="1">Belongs to the arsA ATPase family.</text>
</comment>
<sequence>MGKGGTGKTTLACATAISRARAGERVLLASIDQAHSLGDALDVNIPHEPGTTAGVRTLSDGLDIIEIDTLALLEDRFRGISTMLSMGEGHNHGAEFGTLDPAELTGLPGAQQLLGLSEIVELADDDAWDIVIVDCAATAETLSTLASPESLLGYLERIWPQHKRVTAAIGTDLQMAVVVAATERIAKSVAVVRDLLVDRTRTGARLVTVPERVTLAETARIRSASALLGLRLDAVVVNKVLPPLDPPGVPQTDDGHPAIRWYRSRRREQLEVIADLERAMGDVPIVTAQHTGPEPVGLAALGALAYSVSVDPGSASRDEDPTTVAVELESGTGLESVYAMRMYLPVAQPSSLRLGRVEDDLIVGADGIRRRVRLASVLRRCTVAGAELEGDRLVVRFQPDASVWPR</sequence>
<dbReference type="PANTHER" id="PTHR10803">
    <property type="entry name" value="ARSENICAL PUMP-DRIVING ATPASE ARSENITE-TRANSLOCATING ATPASE"/>
    <property type="match status" value="1"/>
</dbReference>
<dbReference type="RefSeq" id="WP_149430372.1">
    <property type="nucleotide sequence ID" value="NZ_VLNY01000004.1"/>
</dbReference>
<dbReference type="Gene3D" id="3.40.50.300">
    <property type="entry name" value="P-loop containing nucleotide triphosphate hydrolases"/>
    <property type="match status" value="1"/>
</dbReference>
<dbReference type="InterPro" id="IPR016300">
    <property type="entry name" value="ATPase_ArsA/GET3"/>
</dbReference>
<keyword evidence="5" id="KW-1185">Reference proteome</keyword>
<gene>
    <name evidence="4" type="ORF">FOY51_11595</name>
</gene>
<dbReference type="SUPFAM" id="SSF52540">
    <property type="entry name" value="P-loop containing nucleoside triphosphate hydrolases"/>
    <property type="match status" value="1"/>
</dbReference>
<dbReference type="Gene3D" id="2.60.40.790">
    <property type="match status" value="1"/>
</dbReference>
<evidence type="ECO:0000256" key="1">
    <source>
        <dbReference type="ARBA" id="ARBA00011040"/>
    </source>
</evidence>
<dbReference type="GO" id="GO:0016887">
    <property type="term" value="F:ATP hydrolysis activity"/>
    <property type="evidence" value="ECO:0007669"/>
    <property type="project" value="InterPro"/>
</dbReference>
<dbReference type="Pfam" id="PF02374">
    <property type="entry name" value="ArsA_ATPase"/>
    <property type="match status" value="1"/>
</dbReference>
<proteinExistence type="inferred from homology"/>
<dbReference type="InterPro" id="IPR027417">
    <property type="entry name" value="P-loop_NTPase"/>
</dbReference>
<dbReference type="NCBIfam" id="TIGR00345">
    <property type="entry name" value="GET3_arsA_TRC40"/>
    <property type="match status" value="1"/>
</dbReference>
<dbReference type="InterPro" id="IPR008978">
    <property type="entry name" value="HSP20-like_chaperone"/>
</dbReference>
<feature type="domain" description="ArsA HSP20-like" evidence="3">
    <location>
        <begin position="337"/>
        <end position="397"/>
    </location>
</feature>
<dbReference type="Proteomes" id="UP000322244">
    <property type="component" value="Unassembled WGS sequence"/>
</dbReference>
<dbReference type="InterPro" id="IPR040612">
    <property type="entry name" value="ArsA_HSP20-like"/>
</dbReference>
<name>A0A5A7SF02_9NOCA</name>
<accession>A0A5A7SF02</accession>
<protein>
    <submittedName>
        <fullName evidence="4">ArsA family ATPase</fullName>
    </submittedName>
</protein>
<organism evidence="4 5">
    <name type="scientific">Antrihabitans cavernicola</name>
    <dbReference type="NCBI Taxonomy" id="2495913"/>
    <lineage>
        <taxon>Bacteria</taxon>
        <taxon>Bacillati</taxon>
        <taxon>Actinomycetota</taxon>
        <taxon>Actinomycetes</taxon>
        <taxon>Mycobacteriales</taxon>
        <taxon>Nocardiaceae</taxon>
        <taxon>Antrihabitans</taxon>
    </lineage>
</organism>
<dbReference type="OrthoDB" id="9780677at2"/>
<dbReference type="EMBL" id="VLNY01000004">
    <property type="protein sequence ID" value="KAA0023115.1"/>
    <property type="molecule type" value="Genomic_DNA"/>
</dbReference>
<dbReference type="PANTHER" id="PTHR10803:SF3">
    <property type="entry name" value="ATPASE GET3"/>
    <property type="match status" value="1"/>
</dbReference>
<evidence type="ECO:0000259" key="2">
    <source>
        <dbReference type="Pfam" id="PF02374"/>
    </source>
</evidence>